<sequence length="104" mass="11669">MEIIDDRVFTFAQAAQRHFGTNDLMVLLDLREAAPELEAVPRQRLAEAQELPLDVRVQLSRPASDLKELLGSPEQSFWFLVIFEDGDFEYQAVNASLMGSDGTA</sequence>
<accession>A0ABT2PKF4</accession>
<reference evidence="1 2" key="1">
    <citation type="submission" date="2022-09" db="EMBL/GenBank/DDBJ databases">
        <title>Draft genome of isolate Be4.</title>
        <authorList>
            <person name="Sanchez-Castro I."/>
            <person name="Martinez-Rodriguez P."/>
            <person name="Descostes M."/>
            <person name="Merroun M."/>
        </authorList>
    </citation>
    <scope>NUCLEOTIDE SEQUENCE [LARGE SCALE GENOMIC DNA]</scope>
    <source>
        <strain evidence="1 2">Be4</strain>
    </source>
</reference>
<name>A0ABT2PKF4_9BURK</name>
<organism evidence="1 2">
    <name type="scientific">Acidovorax bellezanensis</name>
    <dbReference type="NCBI Taxonomy" id="2976702"/>
    <lineage>
        <taxon>Bacteria</taxon>
        <taxon>Pseudomonadati</taxon>
        <taxon>Pseudomonadota</taxon>
        <taxon>Betaproteobacteria</taxon>
        <taxon>Burkholderiales</taxon>
        <taxon>Comamonadaceae</taxon>
        <taxon>Acidovorax</taxon>
    </lineage>
</organism>
<keyword evidence="2" id="KW-1185">Reference proteome</keyword>
<comment type="caution">
    <text evidence="1">The sequence shown here is derived from an EMBL/GenBank/DDBJ whole genome shotgun (WGS) entry which is preliminary data.</text>
</comment>
<proteinExistence type="predicted"/>
<gene>
    <name evidence="1" type="ORF">N0K08_09930</name>
</gene>
<dbReference type="EMBL" id="JAODYH010000004">
    <property type="protein sequence ID" value="MCT9810954.1"/>
    <property type="molecule type" value="Genomic_DNA"/>
</dbReference>
<dbReference type="Proteomes" id="UP001525968">
    <property type="component" value="Unassembled WGS sequence"/>
</dbReference>
<protein>
    <submittedName>
        <fullName evidence="1">Uncharacterized protein</fullName>
    </submittedName>
</protein>
<dbReference type="RefSeq" id="WP_261500112.1">
    <property type="nucleotide sequence ID" value="NZ_JAODYH010000004.1"/>
</dbReference>
<evidence type="ECO:0000313" key="2">
    <source>
        <dbReference type="Proteomes" id="UP001525968"/>
    </source>
</evidence>
<evidence type="ECO:0000313" key="1">
    <source>
        <dbReference type="EMBL" id="MCT9810954.1"/>
    </source>
</evidence>